<keyword evidence="1" id="KW-0812">Transmembrane</keyword>
<feature type="transmembrane region" description="Helical" evidence="1">
    <location>
        <begin position="693"/>
        <end position="710"/>
    </location>
</feature>
<dbReference type="InterPro" id="IPR017850">
    <property type="entry name" value="Alkaline_phosphatase_core_sf"/>
</dbReference>
<name>A0A9W6UWZ5_9ACTN</name>
<organism evidence="3 4">
    <name type="scientific">Actinomadura rubrobrunea</name>
    <dbReference type="NCBI Taxonomy" id="115335"/>
    <lineage>
        <taxon>Bacteria</taxon>
        <taxon>Bacillati</taxon>
        <taxon>Actinomycetota</taxon>
        <taxon>Actinomycetes</taxon>
        <taxon>Streptosporangiales</taxon>
        <taxon>Thermomonosporaceae</taxon>
        <taxon>Actinomadura</taxon>
    </lineage>
</organism>
<proteinExistence type="predicted"/>
<dbReference type="AlphaFoldDB" id="A0A9W6UWZ5"/>
<feature type="chain" id="PRO_5040949683" evidence="2">
    <location>
        <begin position="38"/>
        <end position="760"/>
    </location>
</feature>
<keyword evidence="1" id="KW-1133">Transmembrane helix</keyword>
<dbReference type="EMBL" id="BSRZ01000006">
    <property type="protein sequence ID" value="GLW64742.1"/>
    <property type="molecule type" value="Genomic_DNA"/>
</dbReference>
<evidence type="ECO:0000313" key="3">
    <source>
        <dbReference type="EMBL" id="GLW64742.1"/>
    </source>
</evidence>
<feature type="transmembrane region" description="Helical" evidence="1">
    <location>
        <begin position="444"/>
        <end position="462"/>
    </location>
</feature>
<feature type="transmembrane region" description="Helical" evidence="1">
    <location>
        <begin position="716"/>
        <end position="737"/>
    </location>
</feature>
<feature type="signal peptide" evidence="2">
    <location>
        <begin position="1"/>
        <end position="37"/>
    </location>
</feature>
<gene>
    <name evidence="3" type="ORF">Arub01_29860</name>
</gene>
<feature type="transmembrane region" description="Helical" evidence="1">
    <location>
        <begin position="654"/>
        <end position="672"/>
    </location>
</feature>
<feature type="transmembrane region" description="Helical" evidence="1">
    <location>
        <begin position="378"/>
        <end position="397"/>
    </location>
</feature>
<sequence>MTHRGAAAGTLRPVATIVAVVTVLISLFAVPSPSAHAAPAVPARASGTAAPTGRVAIIGIPGLAWRDVTRGGTPTLWRMTGQGSAGALSIRTTRINTCPMDGWLTVSAGQRARLAHGDCALPSAPVTAARPGSEAPPEGGALAPGWQTIKDDNARTSYHAQVGLLGDAVRRAGGCTLAVGPGAVFGLADRAGRVDRYAPSPDKVPAADWSRCPLIGVEIDDVFRAYLTAGVDAEGEQVPVEPRKRAEAARAADRRVAQVLAGLPQGTTVLVAGLSDTDAKPHIRVAVAQGPTGESGRTYRPGYLTSSATRQPAMVTLTDVTATALRVLGLDRPKEAVGSPWRTGAADDGADEGDTMAKVDRLRDEDVAAQAIRRVQGGFWWVLGGAQLLLYGLAAIALRRRWNVPESRARILNATRFVALVGGAVPVATFLAGVVPWWDLPYPTLALIATVLGFSVLVAGAASQRPLWRSLIAPGLLITLITAVVLALDVMTGSRLQLNTLMGYNAIIAGRFYGFGNQAFSLFAVAAILSAAWLAERPVRAGRRAAAAAIIAAVGAAAVAVDGLPFWGSDFGGVIAMVPAFAVLGMMAVGQRVSPVRLGLACLVGAALVLLISYLNSRSANPTHLGRFWQDLVSGDAWDVVVRKFRAMVRSLRYWPFTIALAGAIAFLYFVLMRPVKWRASLLERLYEHSPTMRPAAICALTVGVIGTLVNDSGVVILSVAFSLGTPLVIAAVVRALERDLAAEGTSAARRSESPSAPRG</sequence>
<dbReference type="Proteomes" id="UP001165124">
    <property type="component" value="Unassembled WGS sequence"/>
</dbReference>
<reference evidence="3" key="1">
    <citation type="submission" date="2023-02" db="EMBL/GenBank/DDBJ databases">
        <title>Actinomadura rubrobrunea NBRC 14622.</title>
        <authorList>
            <person name="Ichikawa N."/>
            <person name="Sato H."/>
            <person name="Tonouchi N."/>
        </authorList>
    </citation>
    <scope>NUCLEOTIDE SEQUENCE</scope>
    <source>
        <strain evidence="3">NBRC 14622</strain>
    </source>
</reference>
<dbReference type="SUPFAM" id="SSF53649">
    <property type="entry name" value="Alkaline phosphatase-like"/>
    <property type="match status" value="1"/>
</dbReference>
<feature type="transmembrane region" description="Helical" evidence="1">
    <location>
        <begin position="546"/>
        <end position="565"/>
    </location>
</feature>
<evidence type="ECO:0000256" key="1">
    <source>
        <dbReference type="SAM" id="Phobius"/>
    </source>
</evidence>
<evidence type="ECO:0000313" key="4">
    <source>
        <dbReference type="Proteomes" id="UP001165124"/>
    </source>
</evidence>
<feature type="transmembrane region" description="Helical" evidence="1">
    <location>
        <begin position="596"/>
        <end position="615"/>
    </location>
</feature>
<feature type="transmembrane region" description="Helical" evidence="1">
    <location>
        <begin position="417"/>
        <end position="438"/>
    </location>
</feature>
<accession>A0A9W6UWZ5</accession>
<dbReference type="RefSeq" id="WP_285563673.1">
    <property type="nucleotide sequence ID" value="NZ_BSRZ01000006.1"/>
</dbReference>
<feature type="transmembrane region" description="Helical" evidence="1">
    <location>
        <begin position="512"/>
        <end position="534"/>
    </location>
</feature>
<evidence type="ECO:0000256" key="2">
    <source>
        <dbReference type="SAM" id="SignalP"/>
    </source>
</evidence>
<keyword evidence="2" id="KW-0732">Signal</keyword>
<feature type="transmembrane region" description="Helical" evidence="1">
    <location>
        <begin position="471"/>
        <end position="492"/>
    </location>
</feature>
<keyword evidence="4" id="KW-1185">Reference proteome</keyword>
<protein>
    <submittedName>
        <fullName evidence="3">Uncharacterized protein</fullName>
    </submittedName>
</protein>
<comment type="caution">
    <text evidence="3">The sequence shown here is derived from an EMBL/GenBank/DDBJ whole genome shotgun (WGS) entry which is preliminary data.</text>
</comment>
<keyword evidence="1" id="KW-0472">Membrane</keyword>